<feature type="compositionally biased region" description="Polar residues" evidence="1">
    <location>
        <begin position="104"/>
        <end position="115"/>
    </location>
</feature>
<feature type="compositionally biased region" description="Polar residues" evidence="1">
    <location>
        <begin position="136"/>
        <end position="160"/>
    </location>
</feature>
<name>A0A9W9CI46_9PLEO</name>
<keyword evidence="3" id="KW-1185">Reference proteome</keyword>
<feature type="region of interest" description="Disordered" evidence="1">
    <location>
        <begin position="1"/>
        <end position="119"/>
    </location>
</feature>
<feature type="region of interest" description="Disordered" evidence="1">
    <location>
        <begin position="136"/>
        <end position="224"/>
    </location>
</feature>
<evidence type="ECO:0000313" key="3">
    <source>
        <dbReference type="Proteomes" id="UP001140560"/>
    </source>
</evidence>
<gene>
    <name evidence="2" type="ORF">N0V83_009922</name>
</gene>
<feature type="compositionally biased region" description="Basic and acidic residues" evidence="1">
    <location>
        <begin position="53"/>
        <end position="72"/>
    </location>
</feature>
<feature type="compositionally biased region" description="Polar residues" evidence="1">
    <location>
        <begin position="214"/>
        <end position="224"/>
    </location>
</feature>
<sequence length="374" mass="40215">MEPIARTKNPHPKMKGGFILDSDESDTESSDDGDEDDDSSPTTPSASSQQRASNDRNISRNETSLSKKEERVTVNSHMKTVPNLAQRFGIRPPDSNGILGQKRSGVSAQQRTSYQGEDPRLQNLTFVANTKVAEASSSGSVKSPHVNSKPVQVVPSTSRRPASMRPQREITSNGRSMLQGHAKRVDSARSSQINSPGSSQKVLGDNTKEPSIAGQFNNRSSTRLTPKVQDHVLGAQSPKKGPSIPMAAQVQPPQILVTKQPSQSPWTLSAPVQASDGTPVARSQTQRAAPVVPRSHTKNSGLVTQAVPRNPMTGAIAPMLSVPHDVQQGKKRKIGDTASHSNDDTTPLKKLPVASEGNFRYIISHIACARDKRG</sequence>
<reference evidence="2" key="1">
    <citation type="submission" date="2022-10" db="EMBL/GenBank/DDBJ databases">
        <title>Tapping the CABI collections for fungal endophytes: first genome assemblies for Collariella, Neodidymelliopsis, Ascochyta clinopodiicola, Didymella pomorum, Didymosphaeria variabile, Neocosmospora piperis and Neocucurbitaria cava.</title>
        <authorList>
            <person name="Hill R."/>
        </authorList>
    </citation>
    <scope>NUCLEOTIDE SEQUENCE</scope>
    <source>
        <strain evidence="2">IMI 356814</strain>
    </source>
</reference>
<evidence type="ECO:0000256" key="1">
    <source>
        <dbReference type="SAM" id="MobiDB-lite"/>
    </source>
</evidence>
<protein>
    <submittedName>
        <fullName evidence="2">Uncharacterized protein</fullName>
    </submittedName>
</protein>
<feature type="compositionally biased region" description="Acidic residues" evidence="1">
    <location>
        <begin position="21"/>
        <end position="39"/>
    </location>
</feature>
<dbReference type="Proteomes" id="UP001140560">
    <property type="component" value="Unassembled WGS sequence"/>
</dbReference>
<feature type="region of interest" description="Disordered" evidence="1">
    <location>
        <begin position="325"/>
        <end position="349"/>
    </location>
</feature>
<accession>A0A9W9CI46</accession>
<dbReference type="AlphaFoldDB" id="A0A9W9CI46"/>
<proteinExistence type="predicted"/>
<evidence type="ECO:0000313" key="2">
    <source>
        <dbReference type="EMBL" id="KAJ4363626.1"/>
    </source>
</evidence>
<organism evidence="2 3">
    <name type="scientific">Neocucurbitaria cava</name>
    <dbReference type="NCBI Taxonomy" id="798079"/>
    <lineage>
        <taxon>Eukaryota</taxon>
        <taxon>Fungi</taxon>
        <taxon>Dikarya</taxon>
        <taxon>Ascomycota</taxon>
        <taxon>Pezizomycotina</taxon>
        <taxon>Dothideomycetes</taxon>
        <taxon>Pleosporomycetidae</taxon>
        <taxon>Pleosporales</taxon>
        <taxon>Pleosporineae</taxon>
        <taxon>Cucurbitariaceae</taxon>
        <taxon>Neocucurbitaria</taxon>
    </lineage>
</organism>
<comment type="caution">
    <text evidence="2">The sequence shown here is derived from an EMBL/GenBank/DDBJ whole genome shotgun (WGS) entry which is preliminary data.</text>
</comment>
<feature type="compositionally biased region" description="Polar residues" evidence="1">
    <location>
        <begin position="188"/>
        <end position="201"/>
    </location>
</feature>
<dbReference type="EMBL" id="JAPEUY010000019">
    <property type="protein sequence ID" value="KAJ4363626.1"/>
    <property type="molecule type" value="Genomic_DNA"/>
</dbReference>